<gene>
    <name evidence="5" type="ORF">C241_06286</name>
</gene>
<keyword evidence="6" id="KW-1185">Reference proteome</keyword>
<dbReference type="PANTHER" id="PTHR23534:SF1">
    <property type="entry name" value="MAJOR FACILITATOR SUPERFAMILY PROTEIN"/>
    <property type="match status" value="1"/>
</dbReference>
<evidence type="ECO:0000256" key="2">
    <source>
        <dbReference type="ARBA" id="ARBA00022989"/>
    </source>
</evidence>
<dbReference type="Pfam" id="PF07690">
    <property type="entry name" value="MFS_1"/>
    <property type="match status" value="1"/>
</dbReference>
<sequence>MGSAAPMSFSVGALAGYQLLGADKSLATAPLTGFNIGVALGAICVAAASRFLGRKAGFMVGALMCSIGGGVAAVALFRSDFWLFAVGLLLIGISGGFTQKIRFAAADASPSFYKPKAISWILAGGIISAIVGPQLAIFGKDLLAPVTFAGAFMALVPLGLVSIAILAFLKLPDPKAATHVESARPLSEIVRTQRFVTGMICGIGSYALMTFMMTGAPLAMVVGCGFPTELATLGIQWHVLAMFGPSFFTGMLISRFGAEKIVASGLIVLMACAIVAHMGIELWNFWTALILLGLGWNFGFIGATAIITSSYRPHEADKVQGFHDIVLFGTVALSSFSSGKVFTAWGWSVMNLVIWPVSGFASCWCCRSSSRHAEKRPQSHSRRYAFQVSGKFVGLTRDVAPTQSPVEDIFPWEGNKCPIGDFGQAVRVPLHMVSPRRGGSEARPFGR</sequence>
<dbReference type="SUPFAM" id="SSF103473">
    <property type="entry name" value="MFS general substrate transporter"/>
    <property type="match status" value="1"/>
</dbReference>
<keyword evidence="1 4" id="KW-0812">Transmembrane</keyword>
<organism evidence="5 6">
    <name type="scientific">Bradyrhizobium lupini HPC(L)</name>
    <dbReference type="NCBI Taxonomy" id="1229491"/>
    <lineage>
        <taxon>Bacteria</taxon>
        <taxon>Pseudomonadati</taxon>
        <taxon>Pseudomonadota</taxon>
        <taxon>Alphaproteobacteria</taxon>
        <taxon>Hyphomicrobiales</taxon>
        <taxon>Nitrobacteraceae</taxon>
        <taxon>Bradyrhizobium</taxon>
    </lineage>
</organism>
<protein>
    <submittedName>
        <fullName evidence="5">MFS permease</fullName>
    </submittedName>
</protein>
<evidence type="ECO:0000256" key="4">
    <source>
        <dbReference type="SAM" id="Phobius"/>
    </source>
</evidence>
<feature type="transmembrane region" description="Helical" evidence="4">
    <location>
        <begin position="81"/>
        <end position="97"/>
    </location>
</feature>
<dbReference type="Proteomes" id="UP000017668">
    <property type="component" value="Unassembled WGS sequence"/>
</dbReference>
<keyword evidence="2 4" id="KW-1133">Transmembrane helix</keyword>
<feature type="transmembrane region" description="Helical" evidence="4">
    <location>
        <begin position="286"/>
        <end position="307"/>
    </location>
</feature>
<feature type="transmembrane region" description="Helical" evidence="4">
    <location>
        <begin position="261"/>
        <end position="280"/>
    </location>
</feature>
<feature type="transmembrane region" description="Helical" evidence="4">
    <location>
        <begin position="142"/>
        <end position="169"/>
    </location>
</feature>
<dbReference type="InterPro" id="IPR011701">
    <property type="entry name" value="MFS"/>
</dbReference>
<feature type="transmembrane region" description="Helical" evidence="4">
    <location>
        <begin position="195"/>
        <end position="215"/>
    </location>
</feature>
<dbReference type="InterPro" id="IPR036259">
    <property type="entry name" value="MFS_trans_sf"/>
</dbReference>
<keyword evidence="3 4" id="KW-0472">Membrane</keyword>
<feature type="transmembrane region" description="Helical" evidence="4">
    <location>
        <begin position="31"/>
        <end position="49"/>
    </location>
</feature>
<dbReference type="PANTHER" id="PTHR23534">
    <property type="entry name" value="MFS PERMEASE"/>
    <property type="match status" value="1"/>
</dbReference>
<feature type="transmembrane region" description="Helical" evidence="4">
    <location>
        <begin position="117"/>
        <end position="136"/>
    </location>
</feature>
<dbReference type="EMBL" id="AMQQ01000011">
    <property type="protein sequence ID" value="EKJ96408.1"/>
    <property type="molecule type" value="Genomic_DNA"/>
</dbReference>
<dbReference type="Gene3D" id="1.20.1250.20">
    <property type="entry name" value="MFS general substrate transporter like domains"/>
    <property type="match status" value="1"/>
</dbReference>
<feature type="transmembrane region" description="Helical" evidence="4">
    <location>
        <begin position="235"/>
        <end position="254"/>
    </location>
</feature>
<evidence type="ECO:0000256" key="3">
    <source>
        <dbReference type="ARBA" id="ARBA00023136"/>
    </source>
</evidence>
<comment type="caution">
    <text evidence="5">The sequence shown here is derived from an EMBL/GenBank/DDBJ whole genome shotgun (WGS) entry which is preliminary data.</text>
</comment>
<evidence type="ECO:0000313" key="5">
    <source>
        <dbReference type="EMBL" id="EKJ96408.1"/>
    </source>
</evidence>
<evidence type="ECO:0000256" key="1">
    <source>
        <dbReference type="ARBA" id="ARBA00022692"/>
    </source>
</evidence>
<feature type="transmembrane region" description="Helical" evidence="4">
    <location>
        <begin position="56"/>
        <end position="75"/>
    </location>
</feature>
<reference evidence="5 6" key="1">
    <citation type="journal article" date="2013" name="Genome Announc.">
        <title>Genome Sequence of Rhizobium lupini HPC(L) Isolated from Saline Desert Soil, Kutch (Gujarat).</title>
        <authorList>
            <person name="Agarwal L."/>
            <person name="Purohit H.J."/>
        </authorList>
    </citation>
    <scope>NUCLEOTIDE SEQUENCE [LARGE SCALE GENOMIC DNA]</scope>
    <source>
        <strain evidence="6">HPC(L)</strain>
    </source>
</reference>
<evidence type="ECO:0000313" key="6">
    <source>
        <dbReference type="Proteomes" id="UP000017668"/>
    </source>
</evidence>
<accession>A0ABP2RTS6</accession>
<name>A0ABP2RTS6_RHILU</name>
<proteinExistence type="predicted"/>